<dbReference type="PhylomeDB" id="A0A0A2LGQ2"/>
<dbReference type="OrthoDB" id="416217at2759"/>
<sequence length="54" mass="6419">MKCLLEMFEEAYQCRSARIDGVNLIPFLVGWRKRRPEEFIGLLEEKEPFSCQPD</sequence>
<dbReference type="EMBL" id="JQGA01000007">
    <property type="protein sequence ID" value="KGO78368.1"/>
    <property type="molecule type" value="Genomic_DNA"/>
</dbReference>
<dbReference type="HOGENOM" id="CLU_3051069_0_0_1"/>
<evidence type="ECO:0000313" key="1">
    <source>
        <dbReference type="EMBL" id="KGO78368.1"/>
    </source>
</evidence>
<protein>
    <submittedName>
        <fullName evidence="1">Uncharacterized protein</fullName>
    </submittedName>
</protein>
<dbReference type="Proteomes" id="UP000030104">
    <property type="component" value="Unassembled WGS sequence"/>
</dbReference>
<comment type="caution">
    <text evidence="1">The sequence shown here is derived from an EMBL/GenBank/DDBJ whole genome shotgun (WGS) entry which is preliminary data.</text>
</comment>
<name>A0A0A2LGQ2_PENIT</name>
<gene>
    <name evidence="1" type="ORF">PITC_068310</name>
</gene>
<reference evidence="1 2" key="1">
    <citation type="journal article" date="2015" name="Mol. Plant Microbe Interact.">
        <title>Genome, transcriptome, and functional analyses of Penicillium expansum provide new insights into secondary metabolism and pathogenicity.</title>
        <authorList>
            <person name="Ballester A.R."/>
            <person name="Marcet-Houben M."/>
            <person name="Levin E."/>
            <person name="Sela N."/>
            <person name="Selma-Lazaro C."/>
            <person name="Carmona L."/>
            <person name="Wisniewski M."/>
            <person name="Droby S."/>
            <person name="Gonzalez-Candelas L."/>
            <person name="Gabaldon T."/>
        </authorList>
    </citation>
    <scope>NUCLEOTIDE SEQUENCE [LARGE SCALE GENOMIC DNA]</scope>
    <source>
        <strain evidence="1 2">PHI-1</strain>
    </source>
</reference>
<proteinExistence type="predicted"/>
<organism evidence="1 2">
    <name type="scientific">Penicillium italicum</name>
    <name type="common">Blue mold</name>
    <dbReference type="NCBI Taxonomy" id="40296"/>
    <lineage>
        <taxon>Eukaryota</taxon>
        <taxon>Fungi</taxon>
        <taxon>Dikarya</taxon>
        <taxon>Ascomycota</taxon>
        <taxon>Pezizomycotina</taxon>
        <taxon>Eurotiomycetes</taxon>
        <taxon>Eurotiomycetidae</taxon>
        <taxon>Eurotiales</taxon>
        <taxon>Aspergillaceae</taxon>
        <taxon>Penicillium</taxon>
    </lineage>
</organism>
<dbReference type="STRING" id="40296.A0A0A2LGQ2"/>
<keyword evidence="2" id="KW-1185">Reference proteome</keyword>
<accession>A0A0A2LGQ2</accession>
<evidence type="ECO:0000313" key="2">
    <source>
        <dbReference type="Proteomes" id="UP000030104"/>
    </source>
</evidence>
<dbReference type="AlphaFoldDB" id="A0A0A2LGQ2"/>